<evidence type="ECO:0000313" key="1">
    <source>
        <dbReference type="EMBL" id="MXU89464.1"/>
    </source>
</evidence>
<dbReference type="AlphaFoldDB" id="A0A6B0UH94"/>
<accession>A0A6B0UH94</accession>
<proteinExistence type="predicted"/>
<protein>
    <submittedName>
        <fullName evidence="1">Uncharacterized protein</fullName>
    </submittedName>
</protein>
<organism evidence="1">
    <name type="scientific">Ixodes ricinus</name>
    <name type="common">Common tick</name>
    <name type="synonym">Acarus ricinus</name>
    <dbReference type="NCBI Taxonomy" id="34613"/>
    <lineage>
        <taxon>Eukaryota</taxon>
        <taxon>Metazoa</taxon>
        <taxon>Ecdysozoa</taxon>
        <taxon>Arthropoda</taxon>
        <taxon>Chelicerata</taxon>
        <taxon>Arachnida</taxon>
        <taxon>Acari</taxon>
        <taxon>Parasitiformes</taxon>
        <taxon>Ixodida</taxon>
        <taxon>Ixodoidea</taxon>
        <taxon>Ixodidae</taxon>
        <taxon>Ixodinae</taxon>
        <taxon>Ixodes</taxon>
    </lineage>
</organism>
<sequence>MRRSSADLQLVIAASHSGHARKPRSQEQAHALKQINCLKMIFHGVMKTAQVERHGTAMLAPGRIKRRVAKRAELRASLHLYVYLNRHFIPCYTILTNSLINRSDHVIA</sequence>
<dbReference type="EMBL" id="GIFC01007381">
    <property type="protein sequence ID" value="MXU89464.1"/>
    <property type="molecule type" value="Transcribed_RNA"/>
</dbReference>
<reference evidence="1" key="1">
    <citation type="submission" date="2019-12" db="EMBL/GenBank/DDBJ databases">
        <title>An insight into the sialome of adult female Ixodes ricinus ticks feeding for 6 days.</title>
        <authorList>
            <person name="Perner J."/>
            <person name="Ribeiro J.M.C."/>
        </authorList>
    </citation>
    <scope>NUCLEOTIDE SEQUENCE</scope>
    <source>
        <strain evidence="1">Semi-engorged</strain>
        <tissue evidence="1">Salivary glands</tissue>
    </source>
</reference>
<name>A0A6B0UH94_IXORI</name>